<dbReference type="NCBIfam" id="NF038310">
    <property type="entry name" value="lysogeny_AimR"/>
    <property type="match status" value="1"/>
</dbReference>
<dbReference type="Proteomes" id="UP001275436">
    <property type="component" value="Unassembled WGS sequence"/>
</dbReference>
<comment type="caution">
    <text evidence="1">The sequence shown here is derived from an EMBL/GenBank/DDBJ whole genome shotgun (WGS) entry which is preliminary data.</text>
</comment>
<dbReference type="EMBL" id="BSKO01000001">
    <property type="protein sequence ID" value="GLO67645.1"/>
    <property type="molecule type" value="Genomic_DNA"/>
</dbReference>
<sequence length="340" mass="40474">MFLTNLMESHTEDSLTDIASRVYHEYDLTVARDIMKAICINSPSSEIQKTGMEYLYMNGYFRELDQLIEKNRESINPSNRLWGNTYRLMLDLFSQRTSPDKTLHYLDYFKTRYTIKESEIILLIKLIRETCYYYKQEYRRLGDLIATYETHLDEVKERILVNFFKVRIYRFHIVFHMARNELIIARKYAYKALNINESILLEATIHSHLGLSYTFDAYEKGMYHLKKAQQISRKYNITLYEHRIENNFIPFLSGKFKEVDKVQSIDKAEQAHLEVAKGDYDKALKLLESVNIKTPLQRYYLGLAKQDKDILIQSYNEFILDNNDFFYSRLPLEALDLSHG</sequence>
<dbReference type="InterPro" id="IPR047705">
    <property type="entry name" value="AimR-like"/>
</dbReference>
<reference evidence="1 2" key="1">
    <citation type="submission" date="2023-02" db="EMBL/GenBank/DDBJ databases">
        <title>Oceanobacillus kimchii IFOP_LL358 isolated form Alexandrium catenella lab strain.</title>
        <authorList>
            <person name="Gajardo G."/>
            <person name="Ueki S."/>
            <person name="Maruyama F."/>
        </authorList>
    </citation>
    <scope>NUCLEOTIDE SEQUENCE [LARGE SCALE GENOMIC DNA]</scope>
    <source>
        <strain evidence="1 2">IFOP_LL358</strain>
    </source>
</reference>
<proteinExistence type="predicted"/>
<protein>
    <submittedName>
        <fullName evidence="1">Uncharacterized protein</fullName>
    </submittedName>
</protein>
<dbReference type="RefSeq" id="WP_017798179.1">
    <property type="nucleotide sequence ID" value="NZ_BSKO01000001.1"/>
</dbReference>
<organism evidence="1 2">
    <name type="scientific">Oceanobacillus kimchii</name>
    <dbReference type="NCBI Taxonomy" id="746691"/>
    <lineage>
        <taxon>Bacteria</taxon>
        <taxon>Bacillati</taxon>
        <taxon>Bacillota</taxon>
        <taxon>Bacilli</taxon>
        <taxon>Bacillales</taxon>
        <taxon>Bacillaceae</taxon>
        <taxon>Oceanobacillus</taxon>
    </lineage>
</organism>
<evidence type="ECO:0000313" key="1">
    <source>
        <dbReference type="EMBL" id="GLO67645.1"/>
    </source>
</evidence>
<keyword evidence="2" id="KW-1185">Reference proteome</keyword>
<name>A0ABQ5TR05_9BACI</name>
<gene>
    <name evidence="1" type="ORF">MACH08_34290</name>
</gene>
<evidence type="ECO:0000313" key="2">
    <source>
        <dbReference type="Proteomes" id="UP001275436"/>
    </source>
</evidence>
<accession>A0ABQ5TR05</accession>
<dbReference type="Pfam" id="PF22871">
    <property type="entry name" value="AimR"/>
    <property type="match status" value="1"/>
</dbReference>